<evidence type="ECO:0000256" key="1">
    <source>
        <dbReference type="SAM" id="MobiDB-lite"/>
    </source>
</evidence>
<name>A0ABW2D185_9ACTN</name>
<reference evidence="3" key="1">
    <citation type="journal article" date="2019" name="Int. J. Syst. Evol. Microbiol.">
        <title>The Global Catalogue of Microorganisms (GCM) 10K type strain sequencing project: providing services to taxonomists for standard genome sequencing and annotation.</title>
        <authorList>
            <consortium name="The Broad Institute Genomics Platform"/>
            <consortium name="The Broad Institute Genome Sequencing Center for Infectious Disease"/>
            <person name="Wu L."/>
            <person name="Ma J."/>
        </authorList>
    </citation>
    <scope>NUCLEOTIDE SEQUENCE [LARGE SCALE GENOMIC DNA]</scope>
    <source>
        <strain evidence="3">JCM 3369</strain>
    </source>
</reference>
<dbReference type="PANTHER" id="PTHR38460:SF1">
    <property type="entry name" value="TAUTOMERASE YOLI-RELATED"/>
    <property type="match status" value="1"/>
</dbReference>
<evidence type="ECO:0000313" key="2">
    <source>
        <dbReference type="EMBL" id="MFC6887083.1"/>
    </source>
</evidence>
<protein>
    <submittedName>
        <fullName evidence="2">Tautomerase family protein</fullName>
    </submittedName>
</protein>
<gene>
    <name evidence="2" type="ORF">ACFQKB_45475</name>
</gene>
<dbReference type="EMBL" id="JBHSXS010000068">
    <property type="protein sequence ID" value="MFC6887083.1"/>
    <property type="molecule type" value="Genomic_DNA"/>
</dbReference>
<sequence>MAVEEPGAGRLLLQHGHLPGQRLRARGNDPRAPPERLAGHPPVHGGRAEDPEGDQFHFILELKPENGQMQPVFFGIECGDRTLAIQLFLNHREPGVKADLFAAVRENLRLLADVLEEDILLCVVETNSENWWAAGRIVNPETGYDERMPQIVTDAPAPELKPRPPDRRRT</sequence>
<keyword evidence="3" id="KW-1185">Reference proteome</keyword>
<dbReference type="SUPFAM" id="SSF55331">
    <property type="entry name" value="Tautomerase/MIF"/>
    <property type="match status" value="1"/>
</dbReference>
<organism evidence="2 3">
    <name type="scientific">Actinomadura yumaensis</name>
    <dbReference type="NCBI Taxonomy" id="111807"/>
    <lineage>
        <taxon>Bacteria</taxon>
        <taxon>Bacillati</taxon>
        <taxon>Actinomycetota</taxon>
        <taxon>Actinomycetes</taxon>
        <taxon>Streptosporangiales</taxon>
        <taxon>Thermomonosporaceae</taxon>
        <taxon>Actinomadura</taxon>
    </lineage>
</organism>
<dbReference type="PANTHER" id="PTHR38460">
    <property type="entry name" value="TAUTOMERASE YOLI-RELATED"/>
    <property type="match status" value="1"/>
</dbReference>
<feature type="region of interest" description="Disordered" evidence="1">
    <location>
        <begin position="148"/>
        <end position="170"/>
    </location>
</feature>
<proteinExistence type="predicted"/>
<accession>A0ABW2D185</accession>
<dbReference type="RefSeq" id="WP_206681651.1">
    <property type="nucleotide sequence ID" value="NZ_JBHSXS010000068.1"/>
</dbReference>
<dbReference type="Pfam" id="PF14552">
    <property type="entry name" value="Tautomerase_2"/>
    <property type="match status" value="1"/>
</dbReference>
<feature type="region of interest" description="Disordered" evidence="1">
    <location>
        <begin position="1"/>
        <end position="50"/>
    </location>
</feature>
<evidence type="ECO:0000313" key="3">
    <source>
        <dbReference type="Proteomes" id="UP001596380"/>
    </source>
</evidence>
<dbReference type="Gene3D" id="3.30.429.10">
    <property type="entry name" value="Macrophage Migration Inhibitory Factor"/>
    <property type="match status" value="1"/>
</dbReference>
<comment type="caution">
    <text evidence="2">The sequence shown here is derived from an EMBL/GenBank/DDBJ whole genome shotgun (WGS) entry which is preliminary data.</text>
</comment>
<feature type="compositionally biased region" description="Basic and acidic residues" evidence="1">
    <location>
        <begin position="160"/>
        <end position="170"/>
    </location>
</feature>
<dbReference type="InterPro" id="IPR014347">
    <property type="entry name" value="Tautomerase/MIF_sf"/>
</dbReference>
<feature type="compositionally biased region" description="Basic and acidic residues" evidence="1">
    <location>
        <begin position="26"/>
        <end position="38"/>
    </location>
</feature>
<dbReference type="Proteomes" id="UP001596380">
    <property type="component" value="Unassembled WGS sequence"/>
</dbReference>
<dbReference type="InterPro" id="IPR037479">
    <property type="entry name" value="Tauto_MSAD"/>
</dbReference>